<dbReference type="Proteomes" id="UP000801492">
    <property type="component" value="Unassembled WGS sequence"/>
</dbReference>
<organism evidence="3 4">
    <name type="scientific">Ignelater luminosus</name>
    <name type="common">Cucubano</name>
    <name type="synonym">Pyrophorus luminosus</name>
    <dbReference type="NCBI Taxonomy" id="2038154"/>
    <lineage>
        <taxon>Eukaryota</taxon>
        <taxon>Metazoa</taxon>
        <taxon>Ecdysozoa</taxon>
        <taxon>Arthropoda</taxon>
        <taxon>Hexapoda</taxon>
        <taxon>Insecta</taxon>
        <taxon>Pterygota</taxon>
        <taxon>Neoptera</taxon>
        <taxon>Endopterygota</taxon>
        <taxon>Coleoptera</taxon>
        <taxon>Polyphaga</taxon>
        <taxon>Elateriformia</taxon>
        <taxon>Elateroidea</taxon>
        <taxon>Elateridae</taxon>
        <taxon>Agrypninae</taxon>
        <taxon>Pyrophorini</taxon>
        <taxon>Ignelater</taxon>
    </lineage>
</organism>
<name>A0A8K0CEQ5_IGNLU</name>
<dbReference type="PANTHER" id="PTHR47027:SF20">
    <property type="entry name" value="REVERSE TRANSCRIPTASE-LIKE PROTEIN WITH RNA-DIRECTED DNA POLYMERASE DOMAIN"/>
    <property type="match status" value="1"/>
</dbReference>
<dbReference type="PANTHER" id="PTHR47027">
    <property type="entry name" value="REVERSE TRANSCRIPTASE DOMAIN-CONTAINING PROTEIN"/>
    <property type="match status" value="1"/>
</dbReference>
<dbReference type="AlphaFoldDB" id="A0A8K0CEQ5"/>
<feature type="compositionally biased region" description="Polar residues" evidence="2">
    <location>
        <begin position="1"/>
        <end position="23"/>
    </location>
</feature>
<protein>
    <recommendedName>
        <fullName evidence="5">Reverse transcriptase domain-containing protein</fullName>
    </recommendedName>
</protein>
<feature type="coiled-coil region" evidence="1">
    <location>
        <begin position="41"/>
        <end position="68"/>
    </location>
</feature>
<evidence type="ECO:0008006" key="5">
    <source>
        <dbReference type="Google" id="ProtNLM"/>
    </source>
</evidence>
<evidence type="ECO:0000313" key="3">
    <source>
        <dbReference type="EMBL" id="KAF2885995.1"/>
    </source>
</evidence>
<evidence type="ECO:0000256" key="1">
    <source>
        <dbReference type="SAM" id="Coils"/>
    </source>
</evidence>
<dbReference type="SUPFAM" id="SSF56219">
    <property type="entry name" value="DNase I-like"/>
    <property type="match status" value="1"/>
</dbReference>
<dbReference type="Gene3D" id="3.60.10.10">
    <property type="entry name" value="Endonuclease/exonuclease/phosphatase"/>
    <property type="match status" value="1"/>
</dbReference>
<gene>
    <name evidence="3" type="ORF">ILUMI_20180</name>
</gene>
<dbReference type="EMBL" id="VTPC01088947">
    <property type="protein sequence ID" value="KAF2885995.1"/>
    <property type="molecule type" value="Genomic_DNA"/>
</dbReference>
<proteinExistence type="predicted"/>
<evidence type="ECO:0000256" key="2">
    <source>
        <dbReference type="SAM" id="MobiDB-lite"/>
    </source>
</evidence>
<sequence length="269" mass="31776">MSSPFAQTINRGTPNINKATSTEKSNKQKQILKIATWNVQEPNKERKLKELVQELEKYEIDILAVQEINTIGTEILKSTKRKKRKDWFDDECRKAVQERTQARMKMLEDNTRERIEQYKRIRNRTQTNIRNKKREAQKAKLEEIEEHYGNRNTKLFYKNLKEEKKGFQPQTVALKNHQGEICVDTTIINKRIQEDIEEKIGQYQAGFRNGKLVINHIFALRQIQEKCGKKDIPIHGLFLDFKQAFDKINRKNLIEAIQSLNIPTELVQL</sequence>
<dbReference type="InterPro" id="IPR036691">
    <property type="entry name" value="Endo/exonu/phosph_ase_sf"/>
</dbReference>
<feature type="coiled-coil region" evidence="1">
    <location>
        <begin position="115"/>
        <end position="142"/>
    </location>
</feature>
<keyword evidence="1" id="KW-0175">Coiled coil</keyword>
<accession>A0A8K0CEQ5</accession>
<comment type="caution">
    <text evidence="3">The sequence shown here is derived from an EMBL/GenBank/DDBJ whole genome shotgun (WGS) entry which is preliminary data.</text>
</comment>
<dbReference type="OrthoDB" id="6761369at2759"/>
<keyword evidence="4" id="KW-1185">Reference proteome</keyword>
<reference evidence="3" key="1">
    <citation type="submission" date="2019-08" db="EMBL/GenBank/DDBJ databases">
        <title>The genome of the North American firefly Photinus pyralis.</title>
        <authorList>
            <consortium name="Photinus pyralis genome working group"/>
            <person name="Fallon T.R."/>
            <person name="Sander Lower S.E."/>
            <person name="Weng J.-K."/>
        </authorList>
    </citation>
    <scope>NUCLEOTIDE SEQUENCE</scope>
    <source>
        <strain evidence="3">TRF0915ILg1</strain>
        <tissue evidence="3">Whole body</tissue>
    </source>
</reference>
<evidence type="ECO:0000313" key="4">
    <source>
        <dbReference type="Proteomes" id="UP000801492"/>
    </source>
</evidence>
<feature type="region of interest" description="Disordered" evidence="2">
    <location>
        <begin position="1"/>
        <end position="24"/>
    </location>
</feature>